<proteinExistence type="predicted"/>
<accession>A0A0R2BZR2</accession>
<organism evidence="5 6">
    <name type="scientific">Liquorilactobacillus vini DSM 20605</name>
    <dbReference type="NCBI Taxonomy" id="1133569"/>
    <lineage>
        <taxon>Bacteria</taxon>
        <taxon>Bacillati</taxon>
        <taxon>Bacillota</taxon>
        <taxon>Bacilli</taxon>
        <taxon>Lactobacillales</taxon>
        <taxon>Lactobacillaceae</taxon>
        <taxon>Liquorilactobacillus</taxon>
    </lineage>
</organism>
<keyword evidence="2" id="KW-0378">Hydrolase</keyword>
<evidence type="ECO:0000256" key="3">
    <source>
        <dbReference type="ARBA" id="ARBA00022840"/>
    </source>
</evidence>
<dbReference type="Proteomes" id="UP000051576">
    <property type="component" value="Unassembled WGS sequence"/>
</dbReference>
<evidence type="ECO:0000313" key="6">
    <source>
        <dbReference type="Proteomes" id="UP000051576"/>
    </source>
</evidence>
<dbReference type="STRING" id="1133569.FD21_GL001947"/>
<dbReference type="GO" id="GO:0005524">
    <property type="term" value="F:ATP binding"/>
    <property type="evidence" value="ECO:0007669"/>
    <property type="project" value="UniProtKB-KW"/>
</dbReference>
<evidence type="ECO:0000259" key="4">
    <source>
        <dbReference type="SMART" id="SM00797"/>
    </source>
</evidence>
<dbReference type="NCBIfam" id="TIGR00724">
    <property type="entry name" value="urea_amlyse_rel"/>
    <property type="match status" value="1"/>
</dbReference>
<name>A0A0R2BZR2_9LACO</name>
<evidence type="ECO:0000313" key="5">
    <source>
        <dbReference type="EMBL" id="KRM84647.1"/>
    </source>
</evidence>
<reference evidence="5 6" key="1">
    <citation type="journal article" date="2015" name="Genome Announc.">
        <title>Expanding the biotechnology potential of lactobacilli through comparative genomics of 213 strains and associated genera.</title>
        <authorList>
            <person name="Sun Z."/>
            <person name="Harris H.M."/>
            <person name="McCann A."/>
            <person name="Guo C."/>
            <person name="Argimon S."/>
            <person name="Zhang W."/>
            <person name="Yang X."/>
            <person name="Jeffery I.B."/>
            <person name="Cooney J.C."/>
            <person name="Kagawa T.F."/>
            <person name="Liu W."/>
            <person name="Song Y."/>
            <person name="Salvetti E."/>
            <person name="Wrobel A."/>
            <person name="Rasinkangas P."/>
            <person name="Parkhill J."/>
            <person name="Rea M.C."/>
            <person name="O'Sullivan O."/>
            <person name="Ritari J."/>
            <person name="Douillard F.P."/>
            <person name="Paul Ross R."/>
            <person name="Yang R."/>
            <person name="Briner A.E."/>
            <person name="Felis G.E."/>
            <person name="de Vos W.M."/>
            <person name="Barrangou R."/>
            <person name="Klaenhammer T.R."/>
            <person name="Caufield P.W."/>
            <person name="Cui Y."/>
            <person name="Zhang H."/>
            <person name="O'Toole P.W."/>
        </authorList>
    </citation>
    <scope>NUCLEOTIDE SEQUENCE [LARGE SCALE GENOMIC DNA]</scope>
    <source>
        <strain evidence="5 6">DSM 20605</strain>
    </source>
</reference>
<comment type="caution">
    <text evidence="5">The sequence shown here is derived from an EMBL/GenBank/DDBJ whole genome shotgun (WGS) entry which is preliminary data.</text>
</comment>
<feature type="domain" description="Carboxyltransferase" evidence="4">
    <location>
        <begin position="27"/>
        <end position="304"/>
    </location>
</feature>
<dbReference type="EMBL" id="AYYX01000073">
    <property type="protein sequence ID" value="KRM84647.1"/>
    <property type="molecule type" value="Genomic_DNA"/>
</dbReference>
<dbReference type="InterPro" id="IPR003778">
    <property type="entry name" value="CT_A_B"/>
</dbReference>
<dbReference type="AlphaFoldDB" id="A0A0R2BZR2"/>
<dbReference type="InterPro" id="IPR029000">
    <property type="entry name" value="Cyclophilin-like_dom_sf"/>
</dbReference>
<dbReference type="eggNOG" id="COG1984">
    <property type="taxonomic scope" value="Bacteria"/>
</dbReference>
<dbReference type="SMART" id="SM00797">
    <property type="entry name" value="AHS2"/>
    <property type="match status" value="1"/>
</dbReference>
<sequence>MMRSTIEVLNPGLATSIQDAGRWGYQSSGVPVSGAVDEFAFRLANLLVGNQPEDAAIEFMILGPTLKFKGPTFIAITGGTCQAQLDGQVLQLNRAYQVKAGSVLHFKPITAGRFGYLAVKGGILIPLILHSRATTSRIQLGGLAGRNLQVGDCLPIAVFYCLSSLAQRQLMVAPRPAVKKVVLHFVKGPQWQLFSAQAQQIFTEAAFTVSQQADRMGYRLAGPALPVPAKNMLSEGTVTGNVQITRSGQPIVLLADRQTAGGYPVIGTVCLADLEQLIQAQNGQQFCFQAISVAAATQRLHEKYDDLQKLTTKISATRYQLPIGPQQVAGQRIAELFD</sequence>
<dbReference type="RefSeq" id="WP_235720408.1">
    <property type="nucleotide sequence ID" value="NZ_AHYZ01000016.1"/>
</dbReference>
<gene>
    <name evidence="5" type="ORF">FD21_GL001947</name>
</gene>
<evidence type="ECO:0000256" key="2">
    <source>
        <dbReference type="ARBA" id="ARBA00022801"/>
    </source>
</evidence>
<evidence type="ECO:0000256" key="1">
    <source>
        <dbReference type="ARBA" id="ARBA00022741"/>
    </source>
</evidence>
<dbReference type="Pfam" id="PF02626">
    <property type="entry name" value="CT_A_B"/>
    <property type="match status" value="1"/>
</dbReference>
<dbReference type="PANTHER" id="PTHR43309">
    <property type="entry name" value="5-OXOPROLINASE SUBUNIT C"/>
    <property type="match status" value="1"/>
</dbReference>
<dbReference type="InterPro" id="IPR052708">
    <property type="entry name" value="PxpC"/>
</dbReference>
<dbReference type="SUPFAM" id="SSF50891">
    <property type="entry name" value="Cyclophilin-like"/>
    <property type="match status" value="1"/>
</dbReference>
<keyword evidence="6" id="KW-1185">Reference proteome</keyword>
<protein>
    <recommendedName>
        <fullName evidence="4">Carboxyltransferase domain-containing protein</fullName>
    </recommendedName>
</protein>
<keyword evidence="3" id="KW-0067">ATP-binding</keyword>
<dbReference type="Gene3D" id="2.40.100.10">
    <property type="entry name" value="Cyclophilin-like"/>
    <property type="match status" value="1"/>
</dbReference>
<dbReference type="GO" id="GO:0016787">
    <property type="term" value="F:hydrolase activity"/>
    <property type="evidence" value="ECO:0007669"/>
    <property type="project" value="UniProtKB-KW"/>
</dbReference>
<keyword evidence="1" id="KW-0547">Nucleotide-binding</keyword>
<dbReference type="PATRIC" id="fig|1133569.4.peg.2103"/>
<dbReference type="PANTHER" id="PTHR43309:SF5">
    <property type="entry name" value="5-OXOPROLINASE SUBUNIT C"/>
    <property type="match status" value="1"/>
</dbReference>